<evidence type="ECO:0000256" key="3">
    <source>
        <dbReference type="ARBA" id="ARBA00023163"/>
    </source>
</evidence>
<dbReference type="InterPro" id="IPR036388">
    <property type="entry name" value="WH-like_DNA-bd_sf"/>
</dbReference>
<evidence type="ECO:0000259" key="4">
    <source>
        <dbReference type="PROSITE" id="PS50949"/>
    </source>
</evidence>
<evidence type="ECO:0000313" key="5">
    <source>
        <dbReference type="EMBL" id="MWB78368.1"/>
    </source>
</evidence>
<dbReference type="GO" id="GO:0003700">
    <property type="term" value="F:DNA-binding transcription factor activity"/>
    <property type="evidence" value="ECO:0007669"/>
    <property type="project" value="InterPro"/>
</dbReference>
<dbReference type="Pfam" id="PF07729">
    <property type="entry name" value="FCD"/>
    <property type="match status" value="1"/>
</dbReference>
<protein>
    <submittedName>
        <fullName evidence="5">FCD domain-containing protein</fullName>
    </submittedName>
</protein>
<dbReference type="RefSeq" id="WP_160382624.1">
    <property type="nucleotide sequence ID" value="NZ_WNXQ01000004.1"/>
</dbReference>
<evidence type="ECO:0000313" key="6">
    <source>
        <dbReference type="Proteomes" id="UP000443843"/>
    </source>
</evidence>
<gene>
    <name evidence="5" type="ORF">GLS40_10050</name>
</gene>
<dbReference type="Proteomes" id="UP000443843">
    <property type="component" value="Unassembled WGS sequence"/>
</dbReference>
<accession>A0A844WBU6</accession>
<reference evidence="5 6" key="1">
    <citation type="submission" date="2019-11" db="EMBL/GenBank/DDBJ databases">
        <title>Pseudooceanicola pacifica sp. nov., isolated from deep-sea sediment of the Pacific Ocean.</title>
        <authorList>
            <person name="Lyu L."/>
        </authorList>
    </citation>
    <scope>NUCLEOTIDE SEQUENCE [LARGE SCALE GENOMIC DNA]</scope>
    <source>
        <strain evidence="5 6">216_PA32_1</strain>
    </source>
</reference>
<dbReference type="CDD" id="cd07377">
    <property type="entry name" value="WHTH_GntR"/>
    <property type="match status" value="1"/>
</dbReference>
<dbReference type="AlphaFoldDB" id="A0A844WBU6"/>
<dbReference type="Gene3D" id="1.10.10.10">
    <property type="entry name" value="Winged helix-like DNA-binding domain superfamily/Winged helix DNA-binding domain"/>
    <property type="match status" value="1"/>
</dbReference>
<keyword evidence="1" id="KW-0805">Transcription regulation</keyword>
<dbReference type="PANTHER" id="PTHR43537">
    <property type="entry name" value="TRANSCRIPTIONAL REGULATOR, GNTR FAMILY"/>
    <property type="match status" value="1"/>
</dbReference>
<dbReference type="Pfam" id="PF00392">
    <property type="entry name" value="GntR"/>
    <property type="match status" value="1"/>
</dbReference>
<evidence type="ECO:0000256" key="1">
    <source>
        <dbReference type="ARBA" id="ARBA00023015"/>
    </source>
</evidence>
<proteinExistence type="predicted"/>
<dbReference type="SMART" id="SM00895">
    <property type="entry name" value="FCD"/>
    <property type="match status" value="1"/>
</dbReference>
<comment type="caution">
    <text evidence="5">The sequence shown here is derived from an EMBL/GenBank/DDBJ whole genome shotgun (WGS) entry which is preliminary data.</text>
</comment>
<dbReference type="InterPro" id="IPR011711">
    <property type="entry name" value="GntR_C"/>
</dbReference>
<dbReference type="SMART" id="SM00345">
    <property type="entry name" value="HTH_GNTR"/>
    <property type="match status" value="1"/>
</dbReference>
<dbReference type="InterPro" id="IPR036390">
    <property type="entry name" value="WH_DNA-bd_sf"/>
</dbReference>
<dbReference type="InterPro" id="IPR008920">
    <property type="entry name" value="TF_FadR/GntR_C"/>
</dbReference>
<keyword evidence="3" id="KW-0804">Transcription</keyword>
<evidence type="ECO:0000256" key="2">
    <source>
        <dbReference type="ARBA" id="ARBA00023125"/>
    </source>
</evidence>
<dbReference type="PRINTS" id="PR00035">
    <property type="entry name" value="HTHGNTR"/>
</dbReference>
<keyword evidence="2" id="KW-0238">DNA-binding</keyword>
<dbReference type="GO" id="GO:0003677">
    <property type="term" value="F:DNA binding"/>
    <property type="evidence" value="ECO:0007669"/>
    <property type="project" value="UniProtKB-KW"/>
</dbReference>
<feature type="domain" description="HTH gntR-type" evidence="4">
    <location>
        <begin position="1"/>
        <end position="68"/>
    </location>
</feature>
<sequence length="210" mass="23898">MSKKNTLRDQIEEAILSGKFSPGERLEEKVLAEQYGVSRTPVREALRQLHETGLVEVRERRGTVVRENSPTELVNMFEMMAGLEFLAVRLATRHMTEDDRARIQAAHEACRTARDIGTDAYYYENEAFHQALYRASGNPFLEQQATALHRRLQPYRRLQLRSINRVSQSFEEHEAIVAALFAGDAEGAGNAVWNHVAIQADNFRVLFPNG</sequence>
<dbReference type="SUPFAM" id="SSF48008">
    <property type="entry name" value="GntR ligand-binding domain-like"/>
    <property type="match status" value="1"/>
</dbReference>
<name>A0A844WBU6_9RHOB</name>
<dbReference type="InterPro" id="IPR000524">
    <property type="entry name" value="Tscrpt_reg_HTH_GntR"/>
</dbReference>
<dbReference type="PROSITE" id="PS50949">
    <property type="entry name" value="HTH_GNTR"/>
    <property type="match status" value="1"/>
</dbReference>
<dbReference type="EMBL" id="WNXQ01000004">
    <property type="protein sequence ID" value="MWB78368.1"/>
    <property type="molecule type" value="Genomic_DNA"/>
</dbReference>
<keyword evidence="6" id="KW-1185">Reference proteome</keyword>
<dbReference type="PANTHER" id="PTHR43537:SF49">
    <property type="entry name" value="TRANSCRIPTIONAL REGULATORY PROTEIN"/>
    <property type="match status" value="1"/>
</dbReference>
<dbReference type="Gene3D" id="1.20.120.530">
    <property type="entry name" value="GntR ligand-binding domain-like"/>
    <property type="match status" value="1"/>
</dbReference>
<dbReference type="SUPFAM" id="SSF46785">
    <property type="entry name" value="Winged helix' DNA-binding domain"/>
    <property type="match status" value="1"/>
</dbReference>
<organism evidence="5 6">
    <name type="scientific">Pseudooceanicola pacificus</name>
    <dbReference type="NCBI Taxonomy" id="2676438"/>
    <lineage>
        <taxon>Bacteria</taxon>
        <taxon>Pseudomonadati</taxon>
        <taxon>Pseudomonadota</taxon>
        <taxon>Alphaproteobacteria</taxon>
        <taxon>Rhodobacterales</taxon>
        <taxon>Paracoccaceae</taxon>
        <taxon>Pseudooceanicola</taxon>
    </lineage>
</organism>